<dbReference type="PANTHER" id="PTHR23530:SF1">
    <property type="entry name" value="PERMEASE, MAJOR FACILITATOR SUPERFAMILY-RELATED"/>
    <property type="match status" value="1"/>
</dbReference>
<feature type="transmembrane region" description="Helical" evidence="5">
    <location>
        <begin position="299"/>
        <end position="324"/>
    </location>
</feature>
<dbReference type="PANTHER" id="PTHR23530">
    <property type="entry name" value="TRANSPORT PROTEIN-RELATED"/>
    <property type="match status" value="1"/>
</dbReference>
<dbReference type="SUPFAM" id="SSF103473">
    <property type="entry name" value="MFS general substrate transporter"/>
    <property type="match status" value="1"/>
</dbReference>
<comment type="caution">
    <text evidence="6">The sequence shown here is derived from an EMBL/GenBank/DDBJ whole genome shotgun (WGS) entry which is preliminary data.</text>
</comment>
<reference evidence="6" key="1">
    <citation type="submission" date="2019-11" db="EMBL/GenBank/DDBJ databases">
        <title>Microbial mats filling the niche in hypersaline microbial mats.</title>
        <authorList>
            <person name="Wong H.L."/>
            <person name="Macleod F.I."/>
            <person name="White R.A. III"/>
            <person name="Burns B.P."/>
        </authorList>
    </citation>
    <scope>NUCLEOTIDE SEQUENCE</scope>
    <source>
        <strain evidence="6">Rbin_158</strain>
    </source>
</reference>
<dbReference type="AlphaFoldDB" id="A0A9D5K0M9"/>
<keyword evidence="4 5" id="KW-0472">Membrane</keyword>
<dbReference type="GO" id="GO:0022857">
    <property type="term" value="F:transmembrane transporter activity"/>
    <property type="evidence" value="ECO:0007669"/>
    <property type="project" value="InterPro"/>
</dbReference>
<feature type="transmembrane region" description="Helical" evidence="5">
    <location>
        <begin position="256"/>
        <end position="278"/>
    </location>
</feature>
<gene>
    <name evidence="6" type="ORF">GF339_21480</name>
</gene>
<keyword evidence="3 5" id="KW-1133">Transmembrane helix</keyword>
<feature type="transmembrane region" description="Helical" evidence="5">
    <location>
        <begin position="378"/>
        <end position="396"/>
    </location>
</feature>
<evidence type="ECO:0000256" key="4">
    <source>
        <dbReference type="ARBA" id="ARBA00023136"/>
    </source>
</evidence>
<feature type="transmembrane region" description="Helical" evidence="5">
    <location>
        <begin position="71"/>
        <end position="98"/>
    </location>
</feature>
<dbReference type="Gene3D" id="1.20.1250.20">
    <property type="entry name" value="MFS general substrate transporter like domains"/>
    <property type="match status" value="1"/>
</dbReference>
<sequence>MLFRFSLYGFLKNQQYYDPFLILAFLEKGLSFFQIGLLIGFREVCINLFEIPSGAVADMYGRRHAMMLSMVAYIASFLIFGMSHTLWLLFIAMFFFAIGEAFRTGTHKALIFEWLRSQNRTDEKTKVYGYTRSWAKIGSAVSVIIAAALVFYRGRYSDVFWFSIPPYVANIINFLGYPASLDGTPSREFSLKKTALTLWQTLKASAAEPTLRRLFVETMGFEGTYKVTKDYLQPILKRTAVNLPVLLWLGTDKRSAILVGIVYFLLYLLSMIASRNSYRFSSHMGGLHEAALVNWKISFLLFLALIPILGFNIHAVAILLFIGLEILQNFWRPVQVTRFDTYSDTTKGATILSIDSQAKSIFTMIAAPLLGFAVDHSGLWTIAVLGTGISLIMLSTSPWKTRTPMSAGSS</sequence>
<evidence type="ECO:0000313" key="7">
    <source>
        <dbReference type="Proteomes" id="UP000649604"/>
    </source>
</evidence>
<evidence type="ECO:0000256" key="5">
    <source>
        <dbReference type="SAM" id="Phobius"/>
    </source>
</evidence>
<protein>
    <submittedName>
        <fullName evidence="6">MFS transporter</fullName>
    </submittedName>
</protein>
<evidence type="ECO:0000256" key="1">
    <source>
        <dbReference type="ARBA" id="ARBA00004141"/>
    </source>
</evidence>
<dbReference type="InterPro" id="IPR005829">
    <property type="entry name" value="Sugar_transporter_CS"/>
</dbReference>
<proteinExistence type="predicted"/>
<feature type="transmembrane region" description="Helical" evidence="5">
    <location>
        <begin position="159"/>
        <end position="179"/>
    </location>
</feature>
<dbReference type="GO" id="GO:0016020">
    <property type="term" value="C:membrane"/>
    <property type="evidence" value="ECO:0007669"/>
    <property type="project" value="UniProtKB-SubCell"/>
</dbReference>
<dbReference type="InterPro" id="IPR011701">
    <property type="entry name" value="MFS"/>
</dbReference>
<evidence type="ECO:0000313" key="6">
    <source>
        <dbReference type="EMBL" id="MBD3327172.1"/>
    </source>
</evidence>
<dbReference type="InterPro" id="IPR053160">
    <property type="entry name" value="MFS_DHA3_Transporter"/>
</dbReference>
<evidence type="ECO:0000256" key="3">
    <source>
        <dbReference type="ARBA" id="ARBA00022989"/>
    </source>
</evidence>
<dbReference type="Pfam" id="PF07690">
    <property type="entry name" value="MFS_1"/>
    <property type="match status" value="1"/>
</dbReference>
<accession>A0A9D5K0M9</accession>
<dbReference type="Proteomes" id="UP000649604">
    <property type="component" value="Unassembled WGS sequence"/>
</dbReference>
<comment type="subcellular location">
    <subcellularLocation>
        <location evidence="1">Membrane</location>
        <topology evidence="1">Multi-pass membrane protein</topology>
    </subcellularLocation>
</comment>
<feature type="transmembrane region" description="Helical" evidence="5">
    <location>
        <begin position="20"/>
        <end position="41"/>
    </location>
</feature>
<dbReference type="EMBL" id="WJJP01000699">
    <property type="protein sequence ID" value="MBD3327172.1"/>
    <property type="molecule type" value="Genomic_DNA"/>
</dbReference>
<keyword evidence="2 5" id="KW-0812">Transmembrane</keyword>
<organism evidence="6 7">
    <name type="scientific">candidate division KSB3 bacterium</name>
    <dbReference type="NCBI Taxonomy" id="2044937"/>
    <lineage>
        <taxon>Bacteria</taxon>
        <taxon>candidate division KSB3</taxon>
    </lineage>
</organism>
<dbReference type="InterPro" id="IPR036259">
    <property type="entry name" value="MFS_trans_sf"/>
</dbReference>
<feature type="transmembrane region" description="Helical" evidence="5">
    <location>
        <begin position="134"/>
        <end position="152"/>
    </location>
</feature>
<name>A0A9D5K0M9_9BACT</name>
<dbReference type="PROSITE" id="PS00216">
    <property type="entry name" value="SUGAR_TRANSPORT_1"/>
    <property type="match status" value="1"/>
</dbReference>
<evidence type="ECO:0000256" key="2">
    <source>
        <dbReference type="ARBA" id="ARBA00022692"/>
    </source>
</evidence>